<dbReference type="EMBL" id="SMNA01000010">
    <property type="protein sequence ID" value="TDE90075.1"/>
    <property type="molecule type" value="Genomic_DNA"/>
</dbReference>
<dbReference type="InterPro" id="IPR027417">
    <property type="entry name" value="P-loop_NTPase"/>
</dbReference>
<dbReference type="Proteomes" id="UP000504882">
    <property type="component" value="Unassembled WGS sequence"/>
</dbReference>
<dbReference type="Pfam" id="PF05729">
    <property type="entry name" value="NACHT"/>
    <property type="match status" value="1"/>
</dbReference>
<protein>
    <submittedName>
        <fullName evidence="2">NACHT domain-containing protein</fullName>
    </submittedName>
</protein>
<evidence type="ECO:0000313" key="3">
    <source>
        <dbReference type="Proteomes" id="UP000504882"/>
    </source>
</evidence>
<evidence type="ECO:0000313" key="2">
    <source>
        <dbReference type="EMBL" id="TDE90075.1"/>
    </source>
</evidence>
<gene>
    <name evidence="2" type="ORF">EXU48_19365</name>
</gene>
<evidence type="ECO:0000259" key="1">
    <source>
        <dbReference type="PROSITE" id="PS50837"/>
    </source>
</evidence>
<feature type="domain" description="NACHT" evidence="1">
    <location>
        <begin position="169"/>
        <end position="292"/>
    </location>
</feature>
<dbReference type="SUPFAM" id="SSF52540">
    <property type="entry name" value="P-loop containing nucleoside triphosphate hydrolases"/>
    <property type="match status" value="1"/>
</dbReference>
<comment type="caution">
    <text evidence="2">The sequence shown here is derived from an EMBL/GenBank/DDBJ whole genome shotgun (WGS) entry which is preliminary data.</text>
</comment>
<dbReference type="RefSeq" id="WP_133109330.1">
    <property type="nucleotide sequence ID" value="NZ_SMNA01000010.1"/>
</dbReference>
<name>A0ABY2DZG6_9MICO</name>
<proteinExistence type="predicted"/>
<dbReference type="InterPro" id="IPR007111">
    <property type="entry name" value="NACHT_NTPase"/>
</dbReference>
<dbReference type="PROSITE" id="PS50837">
    <property type="entry name" value="NACHT"/>
    <property type="match status" value="1"/>
</dbReference>
<accession>A0ABY2DZG6</accession>
<organism evidence="2 3">
    <name type="scientific">Occultella glacieicola</name>
    <dbReference type="NCBI Taxonomy" id="2518684"/>
    <lineage>
        <taxon>Bacteria</taxon>
        <taxon>Bacillati</taxon>
        <taxon>Actinomycetota</taxon>
        <taxon>Actinomycetes</taxon>
        <taxon>Micrococcales</taxon>
        <taxon>Ruaniaceae</taxon>
        <taxon>Occultella</taxon>
    </lineage>
</organism>
<dbReference type="Gene3D" id="3.40.50.300">
    <property type="entry name" value="P-loop containing nucleotide triphosphate hydrolases"/>
    <property type="match status" value="1"/>
</dbReference>
<keyword evidence="3" id="KW-1185">Reference proteome</keyword>
<sequence length="548" mass="61784">MLPEEAESAVAELFRLNGYDVTGPLMVKSASVDLKAERIGDPFAGPVFIEVTTEKVDATKLGKDLTKYYACNEQHPGCAFVIVSTNGFTQSVRERAPARVELLTYETLASRFEKFHPYQRAVLSEGDLAQELLRLADVYEPPQFDFGTRLEPALATLHSWVEDETTGPGWLIVVGEYGTGKTALTQMLLRELMQKNKSDPRCPIPVRIELRDFTKQFDVASLLHKFLDDNNLSHVPLHFFESLISRGRVVLLLDGYDEMAQYMHLLERRVCLETLAQLGRHGAKGILTSRPNYFSEAEELRVLETLYSSLEETGIAAVEYAKEAALDQLFERQFVDRSERRLQDLDRAQTEALVARKLSGDPDKSAVVLGLLNKVSRPSDEGARLLGGKPVIISYLVDLADQLSEQPTGPAAASGMDSVTEYQCYRLIVDQLMLRDRRRSPGMPVESRRRFLHRMALRLSNSDISLFNESDFMDLINLEFRARLERLPQSEREGDRQTLYADLRSSATLTRVTTGGKEGWRFSHNSLREFLVVEYLLSSLQAGKAPNP</sequence>
<reference evidence="2 3" key="1">
    <citation type="submission" date="2019-03" db="EMBL/GenBank/DDBJ databases">
        <title>Genomic features of bacteria from cold environments.</title>
        <authorList>
            <person name="Shen L."/>
        </authorList>
    </citation>
    <scope>NUCLEOTIDE SEQUENCE [LARGE SCALE GENOMIC DNA]</scope>
    <source>
        <strain evidence="3">T3246-1</strain>
    </source>
</reference>